<evidence type="ECO:0000313" key="1">
    <source>
        <dbReference type="EMBL" id="MDI1429325.1"/>
    </source>
</evidence>
<sequence length="308" mass="32775">MPIVVRLLSLFVPLLLLLVSGCSGGEPRRGHLVVGVTSDLRVGVDVLRLHVIRKVNGAVVRDEELFSDGASPFQIPLEIGFSDLEDGDDVDVEIEAFGGTSLPLVVRTAGSTIRAGRTLLLRVDLAAACAGSMAPSCEAPQTCTGGVCGASYVNPAMLEDYNAGWSKGKADICKPNDGPPTLLVGKGQADYLPTSDYDLAQIEAGPQGGHHIWIALRMKNLRQSGSITTLTGHVDELDLDINPFTVIFTFDPDEGGFCKLYGLRFQIDGGTDIEQLLGKTLLVKASVKDKDGDVGTAERWVKLSSDIL</sequence>
<keyword evidence="2" id="KW-1185">Reference proteome</keyword>
<dbReference type="Proteomes" id="UP001160301">
    <property type="component" value="Unassembled WGS sequence"/>
</dbReference>
<accession>A0ABT6NLY1</accession>
<reference evidence="1 2" key="1">
    <citation type="submission" date="2023-04" db="EMBL/GenBank/DDBJ databases">
        <title>The genome sequence of Polyangium sorediatum DSM14670.</title>
        <authorList>
            <person name="Zhang X."/>
        </authorList>
    </citation>
    <scope>NUCLEOTIDE SEQUENCE [LARGE SCALE GENOMIC DNA]</scope>
    <source>
        <strain evidence="1 2">DSM 14670</strain>
    </source>
</reference>
<gene>
    <name evidence="1" type="ORF">QHF89_07460</name>
</gene>
<name>A0ABT6NLY1_9BACT</name>
<dbReference type="EMBL" id="JARZHI010000004">
    <property type="protein sequence ID" value="MDI1429325.1"/>
    <property type="molecule type" value="Genomic_DNA"/>
</dbReference>
<dbReference type="PROSITE" id="PS51257">
    <property type="entry name" value="PROKAR_LIPOPROTEIN"/>
    <property type="match status" value="1"/>
</dbReference>
<organism evidence="1 2">
    <name type="scientific">Polyangium sorediatum</name>
    <dbReference type="NCBI Taxonomy" id="889274"/>
    <lineage>
        <taxon>Bacteria</taxon>
        <taxon>Pseudomonadati</taxon>
        <taxon>Myxococcota</taxon>
        <taxon>Polyangia</taxon>
        <taxon>Polyangiales</taxon>
        <taxon>Polyangiaceae</taxon>
        <taxon>Polyangium</taxon>
    </lineage>
</organism>
<comment type="caution">
    <text evidence="1">The sequence shown here is derived from an EMBL/GenBank/DDBJ whole genome shotgun (WGS) entry which is preliminary data.</text>
</comment>
<dbReference type="RefSeq" id="WP_136965783.1">
    <property type="nucleotide sequence ID" value="NZ_JARZHI010000004.1"/>
</dbReference>
<proteinExistence type="predicted"/>
<evidence type="ECO:0008006" key="3">
    <source>
        <dbReference type="Google" id="ProtNLM"/>
    </source>
</evidence>
<evidence type="ECO:0000313" key="2">
    <source>
        <dbReference type="Proteomes" id="UP001160301"/>
    </source>
</evidence>
<protein>
    <recommendedName>
        <fullName evidence="3">Lipoprotein</fullName>
    </recommendedName>
</protein>